<keyword evidence="2" id="KW-1185">Reference proteome</keyword>
<dbReference type="Proteomes" id="UP000008068">
    <property type="component" value="Unassembled WGS sequence"/>
</dbReference>
<organism evidence="2">
    <name type="scientific">Caenorhabditis brenneri</name>
    <name type="common">Nematode worm</name>
    <dbReference type="NCBI Taxonomy" id="135651"/>
    <lineage>
        <taxon>Eukaryota</taxon>
        <taxon>Metazoa</taxon>
        <taxon>Ecdysozoa</taxon>
        <taxon>Nematoda</taxon>
        <taxon>Chromadorea</taxon>
        <taxon>Rhabditida</taxon>
        <taxon>Rhabditina</taxon>
        <taxon>Rhabditomorpha</taxon>
        <taxon>Rhabditoidea</taxon>
        <taxon>Rhabditidae</taxon>
        <taxon>Peloderinae</taxon>
        <taxon>Caenorhabditis</taxon>
    </lineage>
</organism>
<proteinExistence type="predicted"/>
<dbReference type="HOGENOM" id="CLU_772148_0_0_1"/>
<name>G0N1M1_CAEBE</name>
<dbReference type="EMBL" id="GL379827">
    <property type="protein sequence ID" value="EGT50119.1"/>
    <property type="molecule type" value="Genomic_DNA"/>
</dbReference>
<dbReference type="AlphaFoldDB" id="G0N1M1"/>
<evidence type="ECO:0000313" key="1">
    <source>
        <dbReference type="EMBL" id="EGT50119.1"/>
    </source>
</evidence>
<gene>
    <name evidence="1" type="ORF">CAEBREN_03187</name>
</gene>
<protein>
    <submittedName>
        <fullName evidence="1">Uncharacterized protein</fullName>
    </submittedName>
</protein>
<reference evidence="2" key="1">
    <citation type="submission" date="2011-07" db="EMBL/GenBank/DDBJ databases">
        <authorList>
            <consortium name="Caenorhabditis brenneri Sequencing and Analysis Consortium"/>
            <person name="Wilson R.K."/>
        </authorList>
    </citation>
    <scope>NUCLEOTIDE SEQUENCE [LARGE SCALE GENOMIC DNA]</scope>
    <source>
        <strain evidence="2">PB2801</strain>
    </source>
</reference>
<sequence length="359" mass="40865">MDHFCPKWVWCLTDYGVASEIDCYMNVVQIRKVQNIFRNQHNADCLSVNITLHPNQHANNSFCFTVSVRCLFSFPSYRNNFLAFVTSTHMVYFNLNGLNLNGNQLEQLFGTPFYDPCYREGTQWFFKIQNCKEFVLRIYWYSGWLKFRKLQSEEVPQDAVCGGSVFWVVSPLPWNPSLIMFAASMDISVDVVGITALLRGGSESWWLPGTRLTCGCRSLQLGEHLFLHGRWVLADWLFQVAEATGDVLLVFVGSLICGVDYCTNHNLNNKFICGEVGNRFILLGMPLEVDALLVVLSTSKGSFLSDDPKNPLMTLTQIGVIRFVELSDDCCLHLLHFDDPVEIFCGCPSLLKLVPWIVY</sequence>
<evidence type="ECO:0000313" key="2">
    <source>
        <dbReference type="Proteomes" id="UP000008068"/>
    </source>
</evidence>
<dbReference type="InParanoid" id="G0N1M1"/>
<accession>G0N1M1</accession>